<evidence type="ECO:0000259" key="1">
    <source>
        <dbReference type="Pfam" id="PF01370"/>
    </source>
</evidence>
<dbReference type="AlphaFoldDB" id="A0A926RY19"/>
<keyword evidence="3" id="KW-1185">Reference proteome</keyword>
<organism evidence="2 3">
    <name type="scientific">Polycladospora coralii</name>
    <dbReference type="NCBI Taxonomy" id="2771432"/>
    <lineage>
        <taxon>Bacteria</taxon>
        <taxon>Bacillati</taxon>
        <taxon>Bacillota</taxon>
        <taxon>Bacilli</taxon>
        <taxon>Bacillales</taxon>
        <taxon>Thermoactinomycetaceae</taxon>
        <taxon>Polycladospora</taxon>
    </lineage>
</organism>
<dbReference type="Gene3D" id="3.40.50.720">
    <property type="entry name" value="NAD(P)-binding Rossmann-like Domain"/>
    <property type="match status" value="1"/>
</dbReference>
<dbReference type="InterPro" id="IPR036291">
    <property type="entry name" value="NAD(P)-bd_dom_sf"/>
</dbReference>
<protein>
    <submittedName>
        <fullName evidence="2">NAD-dependent epimerase/dehydratase family protein</fullName>
    </submittedName>
</protein>
<feature type="domain" description="NAD-dependent epimerase/dehydratase" evidence="1">
    <location>
        <begin position="4"/>
        <end position="208"/>
    </location>
</feature>
<dbReference type="Proteomes" id="UP000661691">
    <property type="component" value="Unassembled WGS sequence"/>
</dbReference>
<name>A0A926RY19_9BACL</name>
<dbReference type="PANTHER" id="PTHR43245">
    <property type="entry name" value="BIFUNCTIONAL POLYMYXIN RESISTANCE PROTEIN ARNA"/>
    <property type="match status" value="1"/>
</dbReference>
<gene>
    <name evidence="2" type="ORF">IC620_12025</name>
</gene>
<dbReference type="InterPro" id="IPR001509">
    <property type="entry name" value="Epimerase_deHydtase"/>
</dbReference>
<reference evidence="2" key="1">
    <citation type="submission" date="2020-09" db="EMBL/GenBank/DDBJ databases">
        <title>A novel bacterium of genus Hazenella, isolated from South China Sea.</title>
        <authorList>
            <person name="Huang H."/>
            <person name="Mo K."/>
            <person name="Hu Y."/>
        </authorList>
    </citation>
    <scope>NUCLEOTIDE SEQUENCE</scope>
    <source>
        <strain evidence="2">IB182357</strain>
    </source>
</reference>
<dbReference type="InterPro" id="IPR050177">
    <property type="entry name" value="Lipid_A_modif_metabolic_enz"/>
</dbReference>
<accession>A0A926RY19</accession>
<sequence>MKKVLVLGGTRFFGKRLVQLLVKQNYDVTILTRGQTADEFGDNVRRLVLDRNDLHALEQALKDQFFDIIFDQICYTPEMAAQSIHAFKGRTNRLIFTSSKSVYQPQSYALPETDFDPSGYPILTKQTDLSYAEGKRLAEAVFAQQTDIPVVSVRLPVVLGPDDYTERLSFHIEHIAAGTPFSAPNLDSKMCFIHAQEAADFLLWCGEASFTGPINACASGHIPIGDFFKLIAQTLKKPVHVIDPAESVPASPYAPPTSWYMDKTLASKHGYAFSQLMDWLPDLIRQETNT</sequence>
<dbReference type="EMBL" id="JACXAH010000016">
    <property type="protein sequence ID" value="MBD1373081.1"/>
    <property type="molecule type" value="Genomic_DNA"/>
</dbReference>
<proteinExistence type="predicted"/>
<dbReference type="Pfam" id="PF01370">
    <property type="entry name" value="Epimerase"/>
    <property type="match status" value="1"/>
</dbReference>
<dbReference type="SUPFAM" id="SSF51735">
    <property type="entry name" value="NAD(P)-binding Rossmann-fold domains"/>
    <property type="match status" value="1"/>
</dbReference>
<comment type="caution">
    <text evidence="2">The sequence shown here is derived from an EMBL/GenBank/DDBJ whole genome shotgun (WGS) entry which is preliminary data.</text>
</comment>
<evidence type="ECO:0000313" key="2">
    <source>
        <dbReference type="EMBL" id="MBD1373081.1"/>
    </source>
</evidence>
<evidence type="ECO:0000313" key="3">
    <source>
        <dbReference type="Proteomes" id="UP000661691"/>
    </source>
</evidence>
<dbReference type="PANTHER" id="PTHR43245:SF13">
    <property type="entry name" value="UDP-D-APIOSE_UDP-D-XYLOSE SYNTHASE 2"/>
    <property type="match status" value="1"/>
</dbReference>
<dbReference type="RefSeq" id="WP_191142308.1">
    <property type="nucleotide sequence ID" value="NZ_JACXAH010000016.1"/>
</dbReference>